<accession>A0A561WM40</accession>
<feature type="transmembrane region" description="Helical" evidence="2">
    <location>
        <begin position="694"/>
        <end position="711"/>
    </location>
</feature>
<keyword evidence="2" id="KW-1133">Transmembrane helix</keyword>
<dbReference type="Proteomes" id="UP000320239">
    <property type="component" value="Unassembled WGS sequence"/>
</dbReference>
<feature type="transmembrane region" description="Helical" evidence="2">
    <location>
        <begin position="413"/>
        <end position="431"/>
    </location>
</feature>
<feature type="transmembrane region" description="Helical" evidence="2">
    <location>
        <begin position="748"/>
        <end position="766"/>
    </location>
</feature>
<feature type="transmembrane region" description="Helical" evidence="2">
    <location>
        <begin position="549"/>
        <end position="569"/>
    </location>
</feature>
<feature type="transmembrane region" description="Helical" evidence="2">
    <location>
        <begin position="443"/>
        <end position="466"/>
    </location>
</feature>
<feature type="transmembrane region" description="Helical" evidence="2">
    <location>
        <begin position="366"/>
        <end position="385"/>
    </location>
</feature>
<sequence>MAQHRSPAFQDRSQDPEATVVIRSGGSPTAPAGHDPEATVVIRSGGNPTAPAGHDPEATVVIPAARIAAARKPEAVMPAAARRAAPAPPVTARKPEAAPPVAARRAAPAPPVTARKPEAAPPVAARRAAPAPPVAARRADPAPPAAAGRPEAARPATAATTSWPTNRSIGEETVRLTVPAARGPRLDEAATQVIPRPEADTQALPRLEADTRLIPRPEADTQVLPRLEAQETQVIRLPAAPVPVRPTPAPTAGPVRPAPTAAPVPAPVPAPTAGPADAPGPDSRPEFAAAAVLAGLAGVAGQLVPHGGVRVLLLLVLIGAGPGAAAMSFATVRNRLTAWALATALSLSLAVAPAVLTLWLHIWHPAAALGALAAATLLTGAVRAVRLSRAGVRWSRPGRSGPAEPPADRLRTVLPLVTLPAAATLWIITLVRTSPSAIDSYGMSASLGVPFLIALGLLGLGFGFELFGRARPLVLTAGILAVPAIMQGTVPILSGTIEYAWTYKHLGVVELIRDHGHLIDSTDIYQQWPGFFAVMALLSHVSGLDPISFAAWSSLVCMLVNLLMTAALLRQFTANRRVVALAALLTQLAMWVDIGYFSPQGYVYPLMLAFWLIVVRWLTGAPTGHITRFPRAGRLRAWLTRDMPDRPEPARATRLWAAAAATVVYAAIVVSHQLTPVMMMVPLVGLSVLGVLRPRLLTVVLGVVLLGFLAPRMGSVNSQYQIFDFDLFANASGNASTWSTPEQEFSALVARCLALGLWAAALLTVWRARHRLGTVLVAALLAYLPITTLAGGSYGGEAIYRVYAFSLPFTALLVATLWAGGNPRPGRLLTAGSGLLVAVLMFAGLQGLQGQLRVHLVGRGDITAAEHLYAHATPGAGIILVAPNFPTKLKANYGSYNRGHVSVDISLIGDPYFTGNLNSSRLADIKQYIEAMNHPVDYLVVSESMERQTDYFGTLPHGSFASLEQGLRASPDWKVFYDAPGVTIFQLVR</sequence>
<feature type="transmembrane region" description="Helical" evidence="2">
    <location>
        <begin position="655"/>
        <end position="674"/>
    </location>
</feature>
<dbReference type="EMBL" id="VIWY01000002">
    <property type="protein sequence ID" value="TWG24937.1"/>
    <property type="molecule type" value="Genomic_DNA"/>
</dbReference>
<feature type="transmembrane region" description="Helical" evidence="2">
    <location>
        <begin position="578"/>
        <end position="596"/>
    </location>
</feature>
<keyword evidence="4" id="KW-1185">Reference proteome</keyword>
<feature type="transmembrane region" description="Helical" evidence="2">
    <location>
        <begin position="339"/>
        <end position="360"/>
    </location>
</feature>
<keyword evidence="2" id="KW-0812">Transmembrane</keyword>
<evidence type="ECO:0000313" key="4">
    <source>
        <dbReference type="Proteomes" id="UP000320239"/>
    </source>
</evidence>
<feature type="transmembrane region" description="Helical" evidence="2">
    <location>
        <begin position="826"/>
        <end position="845"/>
    </location>
</feature>
<name>A0A561WM40_ACTTI</name>
<evidence type="ECO:0000313" key="3">
    <source>
        <dbReference type="EMBL" id="TWG24937.1"/>
    </source>
</evidence>
<feature type="transmembrane region" description="Helical" evidence="2">
    <location>
        <begin position="311"/>
        <end position="332"/>
    </location>
</feature>
<organism evidence="3 4">
    <name type="scientific">Actinoplanes teichomyceticus</name>
    <dbReference type="NCBI Taxonomy" id="1867"/>
    <lineage>
        <taxon>Bacteria</taxon>
        <taxon>Bacillati</taxon>
        <taxon>Actinomycetota</taxon>
        <taxon>Actinomycetes</taxon>
        <taxon>Micromonosporales</taxon>
        <taxon>Micromonosporaceae</taxon>
        <taxon>Actinoplanes</taxon>
    </lineage>
</organism>
<feature type="compositionally biased region" description="Low complexity" evidence="1">
    <location>
        <begin position="73"/>
        <end position="85"/>
    </location>
</feature>
<dbReference type="AlphaFoldDB" id="A0A561WM40"/>
<feature type="region of interest" description="Disordered" evidence="1">
    <location>
        <begin position="1"/>
        <end position="58"/>
    </location>
</feature>
<feature type="compositionally biased region" description="Low complexity" evidence="1">
    <location>
        <begin position="145"/>
        <end position="159"/>
    </location>
</feature>
<feature type="transmembrane region" description="Helical" evidence="2">
    <location>
        <begin position="802"/>
        <end position="820"/>
    </location>
</feature>
<proteinExistence type="predicted"/>
<evidence type="ECO:0000256" key="2">
    <source>
        <dbReference type="SAM" id="Phobius"/>
    </source>
</evidence>
<protein>
    <submittedName>
        <fullName evidence="3">Uncharacterized protein</fullName>
    </submittedName>
</protein>
<feature type="region of interest" description="Disordered" evidence="1">
    <location>
        <begin position="241"/>
        <end position="283"/>
    </location>
</feature>
<evidence type="ECO:0000256" key="1">
    <source>
        <dbReference type="SAM" id="MobiDB-lite"/>
    </source>
</evidence>
<keyword evidence="2" id="KW-0472">Membrane</keyword>
<feature type="transmembrane region" description="Helical" evidence="2">
    <location>
        <begin position="602"/>
        <end position="619"/>
    </location>
</feature>
<gene>
    <name evidence="3" type="ORF">FHX34_1021500</name>
</gene>
<feature type="region of interest" description="Disordered" evidence="1">
    <location>
        <begin position="73"/>
        <end position="183"/>
    </location>
</feature>
<feature type="compositionally biased region" description="Pro residues" evidence="1">
    <location>
        <begin position="241"/>
        <end position="272"/>
    </location>
</feature>
<reference evidence="3 4" key="1">
    <citation type="submission" date="2019-06" db="EMBL/GenBank/DDBJ databases">
        <title>Sequencing the genomes of 1000 actinobacteria strains.</title>
        <authorList>
            <person name="Klenk H.-P."/>
        </authorList>
    </citation>
    <scope>NUCLEOTIDE SEQUENCE [LARGE SCALE GENOMIC DNA]</scope>
    <source>
        <strain evidence="3 4">DSM 43866</strain>
    </source>
</reference>
<feature type="transmembrane region" description="Helical" evidence="2">
    <location>
        <begin position="473"/>
        <end position="493"/>
    </location>
</feature>
<feature type="transmembrane region" description="Helical" evidence="2">
    <location>
        <begin position="772"/>
        <end position="790"/>
    </location>
</feature>
<comment type="caution">
    <text evidence="3">The sequence shown here is derived from an EMBL/GenBank/DDBJ whole genome shotgun (WGS) entry which is preliminary data.</text>
</comment>